<sequence>MDRDFIAVLAIMQGSRIVDGGPRFGRNSCRRDRSVGDAIPAVAELRPRASSAQFPMTRSC</sequence>
<name>A0AA87ZRS2_FICCA</name>
<organism evidence="1 2">
    <name type="scientific">Ficus carica</name>
    <name type="common">Common fig</name>
    <dbReference type="NCBI Taxonomy" id="3494"/>
    <lineage>
        <taxon>Eukaryota</taxon>
        <taxon>Viridiplantae</taxon>
        <taxon>Streptophyta</taxon>
        <taxon>Embryophyta</taxon>
        <taxon>Tracheophyta</taxon>
        <taxon>Spermatophyta</taxon>
        <taxon>Magnoliopsida</taxon>
        <taxon>eudicotyledons</taxon>
        <taxon>Gunneridae</taxon>
        <taxon>Pentapetalae</taxon>
        <taxon>rosids</taxon>
        <taxon>fabids</taxon>
        <taxon>Rosales</taxon>
        <taxon>Moraceae</taxon>
        <taxon>Ficeae</taxon>
        <taxon>Ficus</taxon>
    </lineage>
</organism>
<protein>
    <submittedName>
        <fullName evidence="1">Uncharacterized protein</fullName>
    </submittedName>
</protein>
<dbReference type="EMBL" id="BTGU01000014">
    <property type="protein sequence ID" value="GMN42224.1"/>
    <property type="molecule type" value="Genomic_DNA"/>
</dbReference>
<reference evidence="1" key="1">
    <citation type="submission" date="2023-07" db="EMBL/GenBank/DDBJ databases">
        <title>draft genome sequence of fig (Ficus carica).</title>
        <authorList>
            <person name="Takahashi T."/>
            <person name="Nishimura K."/>
        </authorList>
    </citation>
    <scope>NUCLEOTIDE SEQUENCE</scope>
</reference>
<gene>
    <name evidence="1" type="ORF">TIFTF001_011439</name>
</gene>
<dbReference type="Proteomes" id="UP001187192">
    <property type="component" value="Unassembled WGS sequence"/>
</dbReference>
<proteinExistence type="predicted"/>
<evidence type="ECO:0000313" key="1">
    <source>
        <dbReference type="EMBL" id="GMN42224.1"/>
    </source>
</evidence>
<comment type="caution">
    <text evidence="1">The sequence shown here is derived from an EMBL/GenBank/DDBJ whole genome shotgun (WGS) entry which is preliminary data.</text>
</comment>
<dbReference type="AlphaFoldDB" id="A0AA87ZRS2"/>
<keyword evidence="2" id="KW-1185">Reference proteome</keyword>
<evidence type="ECO:0000313" key="2">
    <source>
        <dbReference type="Proteomes" id="UP001187192"/>
    </source>
</evidence>
<accession>A0AA87ZRS2</accession>